<dbReference type="EMBL" id="CAEKDK010000001">
    <property type="protein sequence ID" value="CAB4263541.1"/>
    <property type="molecule type" value="Genomic_DNA"/>
</dbReference>
<accession>A0A6J5THY3</accession>
<dbReference type="Proteomes" id="UP000507222">
    <property type="component" value="Unassembled WGS sequence"/>
</dbReference>
<protein>
    <submittedName>
        <fullName evidence="1">Uncharacterized protein</fullName>
    </submittedName>
</protein>
<gene>
    <name evidence="1" type="ORF">CURHAP_LOCUS3968</name>
</gene>
<evidence type="ECO:0000313" key="2">
    <source>
        <dbReference type="Proteomes" id="UP000507222"/>
    </source>
</evidence>
<proteinExistence type="predicted"/>
<evidence type="ECO:0000313" key="1">
    <source>
        <dbReference type="EMBL" id="CAB4263541.1"/>
    </source>
</evidence>
<organism evidence="1 2">
    <name type="scientific">Prunus armeniaca</name>
    <name type="common">Apricot</name>
    <name type="synonym">Armeniaca vulgaris</name>
    <dbReference type="NCBI Taxonomy" id="36596"/>
    <lineage>
        <taxon>Eukaryota</taxon>
        <taxon>Viridiplantae</taxon>
        <taxon>Streptophyta</taxon>
        <taxon>Embryophyta</taxon>
        <taxon>Tracheophyta</taxon>
        <taxon>Spermatophyta</taxon>
        <taxon>Magnoliopsida</taxon>
        <taxon>eudicotyledons</taxon>
        <taxon>Gunneridae</taxon>
        <taxon>Pentapetalae</taxon>
        <taxon>rosids</taxon>
        <taxon>fabids</taxon>
        <taxon>Rosales</taxon>
        <taxon>Rosaceae</taxon>
        <taxon>Amygdaloideae</taxon>
        <taxon>Amygdaleae</taxon>
        <taxon>Prunus</taxon>
    </lineage>
</organism>
<sequence>MGFSSLIQAHLQGWAVSPMESAWLDAWPSDRAYRFLGLLLSLRNEGPPPIVAISLQEIEAWVDPLEASVAVSG</sequence>
<reference evidence="1 2" key="1">
    <citation type="submission" date="2020-05" db="EMBL/GenBank/DDBJ databases">
        <authorList>
            <person name="Campoy J."/>
            <person name="Schneeberger K."/>
            <person name="Spophaly S."/>
        </authorList>
    </citation>
    <scope>NUCLEOTIDE SEQUENCE [LARGE SCALE GENOMIC DNA]</scope>
    <source>
        <strain evidence="1">PruArmRojPasFocal</strain>
    </source>
</reference>
<name>A0A6J5THY3_PRUAR</name>
<dbReference type="AlphaFoldDB" id="A0A6J5THY3"/>